<dbReference type="PROSITE" id="PS51679">
    <property type="entry name" value="SAM_MT_C5"/>
    <property type="match status" value="1"/>
</dbReference>
<dbReference type="PRINTS" id="PR00105">
    <property type="entry name" value="C5METTRFRASE"/>
</dbReference>
<dbReference type="PROSITE" id="PS00552">
    <property type="entry name" value="HTH_MERR_1"/>
    <property type="match status" value="1"/>
</dbReference>
<dbReference type="InterPro" id="IPR001525">
    <property type="entry name" value="C5_MeTfrase"/>
</dbReference>
<keyword evidence="3 5" id="KW-0949">S-adenosyl-L-methionine</keyword>
<dbReference type="PROSITE" id="PS00095">
    <property type="entry name" value="C5_MTASE_2"/>
    <property type="match status" value="1"/>
</dbReference>
<evidence type="ECO:0000256" key="7">
    <source>
        <dbReference type="RuleBase" id="RU000417"/>
    </source>
</evidence>
<dbReference type="PANTHER" id="PTHR10629">
    <property type="entry name" value="CYTOSINE-SPECIFIC METHYLTRANSFERASE"/>
    <property type="match status" value="1"/>
</dbReference>
<evidence type="ECO:0000256" key="2">
    <source>
        <dbReference type="ARBA" id="ARBA00022679"/>
    </source>
</evidence>
<keyword evidence="2 5" id="KW-0808">Transferase</keyword>
<evidence type="ECO:0000313" key="9">
    <source>
        <dbReference type="EMBL" id="KKS05084.1"/>
    </source>
</evidence>
<dbReference type="NCBIfam" id="TIGR00675">
    <property type="entry name" value="dcm"/>
    <property type="match status" value="1"/>
</dbReference>
<evidence type="ECO:0000256" key="4">
    <source>
        <dbReference type="ARBA" id="ARBA00022747"/>
    </source>
</evidence>
<dbReference type="CDD" id="cd04761">
    <property type="entry name" value="HTH_MerR-SF"/>
    <property type="match status" value="1"/>
</dbReference>
<dbReference type="Gene3D" id="1.10.1660.10">
    <property type="match status" value="1"/>
</dbReference>
<evidence type="ECO:0000256" key="3">
    <source>
        <dbReference type="ARBA" id="ARBA00022691"/>
    </source>
</evidence>
<dbReference type="InterPro" id="IPR000551">
    <property type="entry name" value="MerR-type_HTH_dom"/>
</dbReference>
<dbReference type="GO" id="GO:0003886">
    <property type="term" value="F:DNA (cytosine-5-)-methyltransferase activity"/>
    <property type="evidence" value="ECO:0007669"/>
    <property type="project" value="UniProtKB-EC"/>
</dbReference>
<dbReference type="GO" id="GO:0044027">
    <property type="term" value="P:negative regulation of gene expression via chromosomal CpG island methylation"/>
    <property type="evidence" value="ECO:0007669"/>
    <property type="project" value="TreeGrafter"/>
</dbReference>
<keyword evidence="4" id="KW-0680">Restriction system</keyword>
<dbReference type="SMART" id="SM00422">
    <property type="entry name" value="HTH_MERR"/>
    <property type="match status" value="1"/>
</dbReference>
<dbReference type="CDD" id="cd00315">
    <property type="entry name" value="Cyt_C5_DNA_methylase"/>
    <property type="match status" value="1"/>
</dbReference>
<dbReference type="PROSITE" id="PS00094">
    <property type="entry name" value="C5_MTASE_1"/>
    <property type="match status" value="1"/>
</dbReference>
<comment type="catalytic activity">
    <reaction evidence="7">
        <text>a 2'-deoxycytidine in DNA + S-adenosyl-L-methionine = a 5-methyl-2'-deoxycytidine in DNA + S-adenosyl-L-homocysteine + H(+)</text>
        <dbReference type="Rhea" id="RHEA:13681"/>
        <dbReference type="Rhea" id="RHEA-COMP:11369"/>
        <dbReference type="Rhea" id="RHEA-COMP:11370"/>
        <dbReference type="ChEBI" id="CHEBI:15378"/>
        <dbReference type="ChEBI" id="CHEBI:57856"/>
        <dbReference type="ChEBI" id="CHEBI:59789"/>
        <dbReference type="ChEBI" id="CHEBI:85452"/>
        <dbReference type="ChEBI" id="CHEBI:85454"/>
        <dbReference type="EC" id="2.1.1.37"/>
    </reaction>
</comment>
<dbReference type="Pfam" id="PF00145">
    <property type="entry name" value="DNA_methylase"/>
    <property type="match status" value="1"/>
</dbReference>
<dbReference type="InterPro" id="IPR018117">
    <property type="entry name" value="C5_DNA_meth_AS"/>
</dbReference>
<dbReference type="Proteomes" id="UP000034493">
    <property type="component" value="Unassembled WGS sequence"/>
</dbReference>
<comment type="similarity">
    <text evidence="5 6">Belongs to the class I-like SAM-binding methyltransferase superfamily. C5-methyltransferase family.</text>
</comment>
<dbReference type="InterPro" id="IPR029063">
    <property type="entry name" value="SAM-dependent_MTases_sf"/>
</dbReference>
<dbReference type="EMBL" id="LCBC01000001">
    <property type="protein sequence ID" value="KKS05084.1"/>
    <property type="molecule type" value="Genomic_DNA"/>
</dbReference>
<name>A0A0G0VWB8_9BACT</name>
<dbReference type="PANTHER" id="PTHR10629:SF52">
    <property type="entry name" value="DNA (CYTOSINE-5)-METHYLTRANSFERASE 1"/>
    <property type="match status" value="1"/>
</dbReference>
<feature type="domain" description="HTH merR-type" evidence="8">
    <location>
        <begin position="6"/>
        <end position="52"/>
    </location>
</feature>
<evidence type="ECO:0000313" key="10">
    <source>
        <dbReference type="Proteomes" id="UP000034493"/>
    </source>
</evidence>
<dbReference type="InterPro" id="IPR009061">
    <property type="entry name" value="DNA-bd_dom_put_sf"/>
</dbReference>
<proteinExistence type="inferred from homology"/>
<dbReference type="InterPro" id="IPR050390">
    <property type="entry name" value="C5-Methyltransferase"/>
</dbReference>
<dbReference type="SUPFAM" id="SSF53335">
    <property type="entry name" value="S-adenosyl-L-methionine-dependent methyltransferases"/>
    <property type="match status" value="1"/>
</dbReference>
<organism evidence="9 10">
    <name type="scientific">Candidatus Curtissbacteria bacterium GW2011_GWA2_41_24</name>
    <dbReference type="NCBI Taxonomy" id="1618411"/>
    <lineage>
        <taxon>Bacteria</taxon>
        <taxon>Candidatus Curtissiibacteriota</taxon>
    </lineage>
</organism>
<dbReference type="GO" id="GO:0032259">
    <property type="term" value="P:methylation"/>
    <property type="evidence" value="ECO:0007669"/>
    <property type="project" value="UniProtKB-KW"/>
</dbReference>
<dbReference type="AlphaFoldDB" id="A0A0G0VWB8"/>
<dbReference type="GO" id="GO:0003677">
    <property type="term" value="F:DNA binding"/>
    <property type="evidence" value="ECO:0007669"/>
    <property type="project" value="InterPro"/>
</dbReference>
<reference evidence="9 10" key="1">
    <citation type="journal article" date="2015" name="Nature">
        <title>rRNA introns, odd ribosomes, and small enigmatic genomes across a large radiation of phyla.</title>
        <authorList>
            <person name="Brown C.T."/>
            <person name="Hug L.A."/>
            <person name="Thomas B.C."/>
            <person name="Sharon I."/>
            <person name="Castelle C.J."/>
            <person name="Singh A."/>
            <person name="Wilkins M.J."/>
            <person name="Williams K.H."/>
            <person name="Banfield J.F."/>
        </authorList>
    </citation>
    <scope>NUCLEOTIDE SEQUENCE [LARGE SCALE GENOMIC DNA]</scope>
</reference>
<evidence type="ECO:0000256" key="5">
    <source>
        <dbReference type="PROSITE-ProRule" id="PRU01016"/>
    </source>
</evidence>
<dbReference type="GO" id="GO:0006355">
    <property type="term" value="P:regulation of DNA-templated transcription"/>
    <property type="evidence" value="ECO:0007669"/>
    <property type="project" value="InterPro"/>
</dbReference>
<dbReference type="InterPro" id="IPR031303">
    <property type="entry name" value="C5_meth_CS"/>
</dbReference>
<dbReference type="GO" id="GO:0009307">
    <property type="term" value="P:DNA restriction-modification system"/>
    <property type="evidence" value="ECO:0007669"/>
    <property type="project" value="UniProtKB-KW"/>
</dbReference>
<sequence>MLGKTLLTVSDAAQTLGVSPDTIRRWEKKGLIKSVRSDNNYRLFSLEELQRIYNKTNGVHNVNNFRILKSNKTSKYTSIELFAGAGGTALGLENAGLTHLLLNENDKNCVETLRNNRPEWNVVHEDVAKVSFKAWRGKADVVQGGFPCQSFSYAGKGLGFEDTRGTLFYEFARCVKEVQPKIAMGENVRGLLNHDDGNTLRTMVQVLDELGYKVAFRVLRAQYLDVPQKRERLIIIGIRKDLNMPFIFPTEKDYTVSLRESIGDCPTSPGQEYSPRKKEIMSKVPPGGYWRDLPIELQKEYMMASFYLGGGKTGMARRLSWDEPSLTLTCNPAQKQTERCHPEETRPLKVREYARLQTFPDEWEFVGSILSQYKQIGNAVPVNLAYHIGACLIAMLGGVTESEEMEVLWDFYPRTSHAFQATLFPDSPVAA</sequence>
<evidence type="ECO:0000259" key="8">
    <source>
        <dbReference type="PROSITE" id="PS50937"/>
    </source>
</evidence>
<dbReference type="Gene3D" id="3.90.120.10">
    <property type="entry name" value="DNA Methylase, subunit A, domain 2"/>
    <property type="match status" value="1"/>
</dbReference>
<dbReference type="PATRIC" id="fig|1618411.3.peg.49"/>
<dbReference type="SUPFAM" id="SSF46955">
    <property type="entry name" value="Putative DNA-binding domain"/>
    <property type="match status" value="1"/>
</dbReference>
<accession>A0A0G0VWB8</accession>
<evidence type="ECO:0000256" key="1">
    <source>
        <dbReference type="ARBA" id="ARBA00022603"/>
    </source>
</evidence>
<dbReference type="Gene3D" id="3.40.50.150">
    <property type="entry name" value="Vaccinia Virus protein VP39"/>
    <property type="match status" value="1"/>
</dbReference>
<dbReference type="Pfam" id="PF00376">
    <property type="entry name" value="MerR"/>
    <property type="match status" value="1"/>
</dbReference>
<protein>
    <recommendedName>
        <fullName evidence="7">Cytosine-specific methyltransferase</fullName>
        <ecNumber evidence="7">2.1.1.37</ecNumber>
    </recommendedName>
</protein>
<keyword evidence="1 5" id="KW-0489">Methyltransferase</keyword>
<feature type="active site" evidence="5">
    <location>
        <position position="148"/>
    </location>
</feature>
<gene>
    <name evidence="9" type="ORF">UU56_C0001G0051</name>
</gene>
<evidence type="ECO:0000256" key="6">
    <source>
        <dbReference type="RuleBase" id="RU000416"/>
    </source>
</evidence>
<comment type="caution">
    <text evidence="9">The sequence shown here is derived from an EMBL/GenBank/DDBJ whole genome shotgun (WGS) entry which is preliminary data.</text>
</comment>
<dbReference type="PROSITE" id="PS50937">
    <property type="entry name" value="HTH_MERR_2"/>
    <property type="match status" value="1"/>
</dbReference>
<dbReference type="EC" id="2.1.1.37" evidence="7"/>